<reference evidence="1" key="1">
    <citation type="journal article" date="2015" name="Nature">
        <title>Complex archaea that bridge the gap between prokaryotes and eukaryotes.</title>
        <authorList>
            <person name="Spang A."/>
            <person name="Saw J.H."/>
            <person name="Jorgensen S.L."/>
            <person name="Zaremba-Niedzwiedzka K."/>
            <person name="Martijn J."/>
            <person name="Lind A.E."/>
            <person name="van Eijk R."/>
            <person name="Schleper C."/>
            <person name="Guy L."/>
            <person name="Ettema T.J."/>
        </authorList>
    </citation>
    <scope>NUCLEOTIDE SEQUENCE</scope>
</reference>
<sequence>VNVPSYLESIKIPAGYFDSASFESDVRAFVSAEYGRDDLIEDISNYQVFFSYKVLEDNDIVAEELQKKIAHFALQYESVNKVYTRAQLEQEGYYNSIGELVQNGFDQKRSGDVFIILDPGVISYSKTGSTHGTAYSYDTHVPLLFYGKGIKKGKIITLLLARALNFLKNIKICQKEN</sequence>
<dbReference type="SUPFAM" id="SSF53649">
    <property type="entry name" value="Alkaline phosphatase-like"/>
    <property type="match status" value="1"/>
</dbReference>
<dbReference type="EMBL" id="LAZR01063250">
    <property type="protein sequence ID" value="KKK59869.1"/>
    <property type="molecule type" value="Genomic_DNA"/>
</dbReference>
<dbReference type="Gene3D" id="3.30.1360.150">
    <property type="match status" value="1"/>
</dbReference>
<comment type="caution">
    <text evidence="1">The sequence shown here is derived from an EMBL/GenBank/DDBJ whole genome shotgun (WGS) entry which is preliminary data.</text>
</comment>
<organism evidence="1">
    <name type="scientific">marine sediment metagenome</name>
    <dbReference type="NCBI Taxonomy" id="412755"/>
    <lineage>
        <taxon>unclassified sequences</taxon>
        <taxon>metagenomes</taxon>
        <taxon>ecological metagenomes</taxon>
    </lineage>
</organism>
<dbReference type="InterPro" id="IPR017850">
    <property type="entry name" value="Alkaline_phosphatase_core_sf"/>
</dbReference>
<proteinExistence type="predicted"/>
<protein>
    <recommendedName>
        <fullName evidence="2">Alkaline phosphatase</fullName>
    </recommendedName>
</protein>
<feature type="non-terminal residue" evidence="1">
    <location>
        <position position="1"/>
    </location>
</feature>
<evidence type="ECO:0008006" key="2">
    <source>
        <dbReference type="Google" id="ProtNLM"/>
    </source>
</evidence>
<gene>
    <name evidence="1" type="ORF">LCGC14_3030070</name>
</gene>
<dbReference type="AlphaFoldDB" id="A0A0F8Z0J1"/>
<accession>A0A0F8Z0J1</accession>
<name>A0A0F8Z0J1_9ZZZZ</name>
<evidence type="ECO:0000313" key="1">
    <source>
        <dbReference type="EMBL" id="KKK59869.1"/>
    </source>
</evidence>